<name>A0A523XEE8_UNCT6</name>
<comment type="caution">
    <text evidence="1">The sequence shown here is derived from an EMBL/GenBank/DDBJ whole genome shotgun (WGS) entry which is preliminary data.</text>
</comment>
<protein>
    <submittedName>
        <fullName evidence="1">Uncharacterized protein</fullName>
    </submittedName>
</protein>
<evidence type="ECO:0000313" key="2">
    <source>
        <dbReference type="Proteomes" id="UP000315534"/>
    </source>
</evidence>
<organism evidence="1 2">
    <name type="scientific">candidate division TA06 bacterium</name>
    <dbReference type="NCBI Taxonomy" id="2250710"/>
    <lineage>
        <taxon>Bacteria</taxon>
        <taxon>Bacteria division TA06</taxon>
    </lineage>
</organism>
<reference evidence="1 2" key="1">
    <citation type="submission" date="2019-03" db="EMBL/GenBank/DDBJ databases">
        <title>Metabolic potential of uncultured bacteria and archaea associated with petroleum seepage in deep-sea sediments.</title>
        <authorList>
            <person name="Dong X."/>
            <person name="Hubert C."/>
        </authorList>
    </citation>
    <scope>NUCLEOTIDE SEQUENCE [LARGE SCALE GENOMIC DNA]</scope>
    <source>
        <strain evidence="1">E29_bin36</strain>
    </source>
</reference>
<dbReference type="Proteomes" id="UP000315534">
    <property type="component" value="Unassembled WGS sequence"/>
</dbReference>
<dbReference type="EMBL" id="SOIP01000557">
    <property type="protein sequence ID" value="TET77632.1"/>
    <property type="molecule type" value="Genomic_DNA"/>
</dbReference>
<gene>
    <name evidence="1" type="ORF">E3J38_09685</name>
</gene>
<dbReference type="AlphaFoldDB" id="A0A523XEE8"/>
<sequence length="138" mass="15672">MGAKYVYRCDKCSYSVCTSGPWEFYRDTQGNRKPYGHPEPTSEEARLRGIYGLSGDLYCSDCGKVFDLIVVEFKKPSHDSLSVWSCRCEPKDEFKQQGMVKCPECGNTHLILEPDNEKPIACPRCKEGRLTGAMEWIS</sequence>
<evidence type="ECO:0000313" key="1">
    <source>
        <dbReference type="EMBL" id="TET77632.1"/>
    </source>
</evidence>
<proteinExistence type="predicted"/>
<accession>A0A523XEE8</accession>